<keyword evidence="1" id="KW-0175">Coiled coil</keyword>
<dbReference type="InterPro" id="IPR006577">
    <property type="entry name" value="UAS"/>
</dbReference>
<dbReference type="Pfam" id="PF00789">
    <property type="entry name" value="UBX"/>
    <property type="match status" value="1"/>
</dbReference>
<accession>A0A9P6NJV0</accession>
<dbReference type="SUPFAM" id="SSF54236">
    <property type="entry name" value="Ubiquitin-like"/>
    <property type="match status" value="1"/>
</dbReference>
<evidence type="ECO:0000313" key="4">
    <source>
        <dbReference type="EMBL" id="KAG0144890.1"/>
    </source>
</evidence>
<dbReference type="AlphaFoldDB" id="A0A9P6NJV0"/>
<evidence type="ECO:0000256" key="2">
    <source>
        <dbReference type="SAM" id="MobiDB-lite"/>
    </source>
</evidence>
<dbReference type="Gene3D" id="3.40.30.10">
    <property type="entry name" value="Glutaredoxin"/>
    <property type="match status" value="1"/>
</dbReference>
<feature type="compositionally biased region" description="Polar residues" evidence="2">
    <location>
        <begin position="73"/>
        <end position="89"/>
    </location>
</feature>
<dbReference type="GO" id="GO:0005783">
    <property type="term" value="C:endoplasmic reticulum"/>
    <property type="evidence" value="ECO:0007669"/>
    <property type="project" value="TreeGrafter"/>
</dbReference>
<evidence type="ECO:0000259" key="3">
    <source>
        <dbReference type="PROSITE" id="PS50033"/>
    </source>
</evidence>
<sequence length="688" mass="76040">MPSPLSSDPTVQPSGEDAVRSYLSITNTTNLAAARSALQTANGNLDLAIASYFDSTTSGQPTTSYAPLHVDDSGQSQSHALLSNRSNSPRGVRRAYEDARPRGSSKWFGFLLRIWTGPLRFLAVPVSALADLTLTVVGMFARLLGLRLPSISFHWPRGRPARPTDPRTCAERWVRELEEETGAETSVYALASSSSTSSSARRPKRRLPDFLLVGYEEAVAQAKEQLKVLMVVFVSEEHDDVAHFKRTTLMDDELLRTIEANHILVWGGDVRDRDACLAAHVLDVTTYPTIVFVALQTKRPSVGSGFSHRPTLSSQPVMAISTRLEGIRATSSSAVVSAITGTVVPRTTALLMRLRAERDRRAAERRLREEQDRAYAEAGRLDRERVLAKQAELAEKTRKEDEEARKLRAIVERREARKNEEDTRKRWRAWAVKERMPVEPTEGTTGVVTVGFRLGNGRRVVRRFLGIEPIESLYVFVELESAGMPSVTTVGELPDGYKHEFRFKLSTAMPRRTIPLEAGLTVESFGGLDGANVNVEGNVVGAESDDESDDEELDGDQKCILGAIAIGLRGDLLKPKSELLHISSPGRFKMEPQCHLETPQPPTNRRPKQAHLPIQSAQTYPPLLPLEGTTGIDTGYFAWPFEESLRAGVENTNQTRTIKKAIPTKSFFTFFSPPTPPGQKVDKGVPIV</sequence>
<name>A0A9P6NJV0_9BASI</name>
<dbReference type="EMBL" id="MU167287">
    <property type="protein sequence ID" value="KAG0144890.1"/>
    <property type="molecule type" value="Genomic_DNA"/>
</dbReference>
<dbReference type="InterPro" id="IPR001012">
    <property type="entry name" value="UBX_dom"/>
</dbReference>
<protein>
    <recommendedName>
        <fullName evidence="3">UBX domain-containing protein</fullName>
    </recommendedName>
</protein>
<proteinExistence type="predicted"/>
<comment type="caution">
    <text evidence="4">The sequence shown here is derived from an EMBL/GenBank/DDBJ whole genome shotgun (WGS) entry which is preliminary data.</text>
</comment>
<dbReference type="PROSITE" id="PS50033">
    <property type="entry name" value="UBX"/>
    <property type="match status" value="1"/>
</dbReference>
<feature type="region of interest" description="Disordered" evidence="2">
    <location>
        <begin position="63"/>
        <end position="97"/>
    </location>
</feature>
<dbReference type="Proteomes" id="UP000886653">
    <property type="component" value="Unassembled WGS sequence"/>
</dbReference>
<dbReference type="InterPro" id="IPR036249">
    <property type="entry name" value="Thioredoxin-like_sf"/>
</dbReference>
<dbReference type="CDD" id="cd14348">
    <property type="entry name" value="UBA_p47"/>
    <property type="match status" value="1"/>
</dbReference>
<dbReference type="PANTHER" id="PTHR23322">
    <property type="entry name" value="FAS-ASSOCIATED PROTEIN"/>
    <property type="match status" value="1"/>
</dbReference>
<gene>
    <name evidence="4" type="ORF">CROQUDRAFT_108234</name>
</gene>
<organism evidence="4 5">
    <name type="scientific">Cronartium quercuum f. sp. fusiforme G11</name>
    <dbReference type="NCBI Taxonomy" id="708437"/>
    <lineage>
        <taxon>Eukaryota</taxon>
        <taxon>Fungi</taxon>
        <taxon>Dikarya</taxon>
        <taxon>Basidiomycota</taxon>
        <taxon>Pucciniomycotina</taxon>
        <taxon>Pucciniomycetes</taxon>
        <taxon>Pucciniales</taxon>
        <taxon>Coleosporiaceae</taxon>
        <taxon>Cronartium</taxon>
    </lineage>
</organism>
<dbReference type="GO" id="GO:0043130">
    <property type="term" value="F:ubiquitin binding"/>
    <property type="evidence" value="ECO:0007669"/>
    <property type="project" value="TreeGrafter"/>
</dbReference>
<dbReference type="InterPro" id="IPR029071">
    <property type="entry name" value="Ubiquitin-like_domsf"/>
</dbReference>
<dbReference type="OrthoDB" id="1026733at2759"/>
<dbReference type="Gene3D" id="1.10.8.10">
    <property type="entry name" value="DNA helicase RuvA subunit, C-terminal domain"/>
    <property type="match status" value="1"/>
</dbReference>
<keyword evidence="5" id="KW-1185">Reference proteome</keyword>
<dbReference type="PANTHER" id="PTHR23322:SF1">
    <property type="entry name" value="FAS-ASSOCIATED FACTOR 2"/>
    <property type="match status" value="1"/>
</dbReference>
<dbReference type="GO" id="GO:0036503">
    <property type="term" value="P:ERAD pathway"/>
    <property type="evidence" value="ECO:0007669"/>
    <property type="project" value="TreeGrafter"/>
</dbReference>
<feature type="domain" description="UBX" evidence="3">
    <location>
        <begin position="443"/>
        <end position="513"/>
    </location>
</feature>
<dbReference type="Pfam" id="PF14555">
    <property type="entry name" value="UBA_4"/>
    <property type="match status" value="1"/>
</dbReference>
<dbReference type="SMART" id="SM00594">
    <property type="entry name" value="UAS"/>
    <property type="match status" value="1"/>
</dbReference>
<reference evidence="4" key="1">
    <citation type="submission" date="2013-11" db="EMBL/GenBank/DDBJ databases">
        <title>Genome sequence of the fusiform rust pathogen reveals effectors for host alternation and coevolution with pine.</title>
        <authorList>
            <consortium name="DOE Joint Genome Institute"/>
            <person name="Smith K."/>
            <person name="Pendleton A."/>
            <person name="Kubisiak T."/>
            <person name="Anderson C."/>
            <person name="Salamov A."/>
            <person name="Aerts A."/>
            <person name="Riley R."/>
            <person name="Clum A."/>
            <person name="Lindquist E."/>
            <person name="Ence D."/>
            <person name="Campbell M."/>
            <person name="Kronenberg Z."/>
            <person name="Feau N."/>
            <person name="Dhillon B."/>
            <person name="Hamelin R."/>
            <person name="Burleigh J."/>
            <person name="Smith J."/>
            <person name="Yandell M."/>
            <person name="Nelson C."/>
            <person name="Grigoriev I."/>
            <person name="Davis J."/>
        </authorList>
    </citation>
    <scope>NUCLEOTIDE SEQUENCE</scope>
    <source>
        <strain evidence="4">G11</strain>
    </source>
</reference>
<evidence type="ECO:0000256" key="1">
    <source>
        <dbReference type="ARBA" id="ARBA00023054"/>
    </source>
</evidence>
<dbReference type="CDD" id="cd01767">
    <property type="entry name" value="UBX"/>
    <property type="match status" value="1"/>
</dbReference>
<dbReference type="SUPFAM" id="SSF52833">
    <property type="entry name" value="Thioredoxin-like"/>
    <property type="match status" value="1"/>
</dbReference>
<dbReference type="InterPro" id="IPR050730">
    <property type="entry name" value="UBX_domain-protein"/>
</dbReference>
<evidence type="ECO:0000313" key="5">
    <source>
        <dbReference type="Proteomes" id="UP000886653"/>
    </source>
</evidence>
<dbReference type="Gene3D" id="3.10.20.90">
    <property type="entry name" value="Phosphatidylinositol 3-kinase Catalytic Subunit, Chain A, domain 1"/>
    <property type="match status" value="1"/>
</dbReference>